<keyword evidence="5" id="KW-1185">Reference proteome</keyword>
<dbReference type="GO" id="GO:0005525">
    <property type="term" value="F:GTP binding"/>
    <property type="evidence" value="ECO:0007669"/>
    <property type="project" value="InterPro"/>
</dbReference>
<dbReference type="GO" id="GO:0003924">
    <property type="term" value="F:GTPase activity"/>
    <property type="evidence" value="ECO:0007669"/>
    <property type="project" value="InterPro"/>
</dbReference>
<dbReference type="PRINTS" id="PR00449">
    <property type="entry name" value="RASTRNSFRMNG"/>
</dbReference>
<dbReference type="AlphaFoldDB" id="A0AAW0UA90"/>
<dbReference type="EMBL" id="JARAKH010000016">
    <property type="protein sequence ID" value="KAK8396278.1"/>
    <property type="molecule type" value="Genomic_DNA"/>
</dbReference>
<dbReference type="PROSITE" id="PS51421">
    <property type="entry name" value="RAS"/>
    <property type="match status" value="1"/>
</dbReference>
<dbReference type="SUPFAM" id="SSF52540">
    <property type="entry name" value="P-loop containing nucleoside triphosphate hydrolases"/>
    <property type="match status" value="1"/>
</dbReference>
<reference evidence="4 5" key="1">
    <citation type="submission" date="2023-03" db="EMBL/GenBank/DDBJ databases">
        <title>High-quality genome of Scylla paramamosain provides insights in environmental adaptation.</title>
        <authorList>
            <person name="Zhang L."/>
        </authorList>
    </citation>
    <scope>NUCLEOTIDE SEQUENCE [LARGE SCALE GENOMIC DNA]</scope>
    <source>
        <strain evidence="4">LZ_2023a</strain>
        <tissue evidence="4">Muscle</tissue>
    </source>
</reference>
<dbReference type="PANTHER" id="PTHR45775">
    <property type="entry name" value="RAD, GEM/KIR FAMILY MEMBER 2, ISOFORM C"/>
    <property type="match status" value="1"/>
</dbReference>
<dbReference type="Gene3D" id="3.40.50.300">
    <property type="entry name" value="P-loop containing nucleotide triphosphate hydrolases"/>
    <property type="match status" value="1"/>
</dbReference>
<evidence type="ECO:0000256" key="2">
    <source>
        <dbReference type="ARBA" id="ARBA00022553"/>
    </source>
</evidence>
<protein>
    <submittedName>
        <fullName evidence="4">Uncharacterized protein</fullName>
    </submittedName>
</protein>
<accession>A0AAW0UA90</accession>
<feature type="region of interest" description="Disordered" evidence="3">
    <location>
        <begin position="14"/>
        <end position="40"/>
    </location>
</feature>
<dbReference type="Proteomes" id="UP001487740">
    <property type="component" value="Unassembled WGS sequence"/>
</dbReference>
<dbReference type="GO" id="GO:0005886">
    <property type="term" value="C:plasma membrane"/>
    <property type="evidence" value="ECO:0007669"/>
    <property type="project" value="TreeGrafter"/>
</dbReference>
<comment type="caution">
    <text evidence="4">The sequence shown here is derived from an EMBL/GenBank/DDBJ whole genome shotgun (WGS) entry which is preliminary data.</text>
</comment>
<evidence type="ECO:0000313" key="4">
    <source>
        <dbReference type="EMBL" id="KAK8396278.1"/>
    </source>
</evidence>
<dbReference type="InterPro" id="IPR051641">
    <property type="entry name" value="RGK_GTP-binding_reg"/>
</dbReference>
<dbReference type="GO" id="GO:0005246">
    <property type="term" value="F:calcium channel regulator activity"/>
    <property type="evidence" value="ECO:0007669"/>
    <property type="project" value="TreeGrafter"/>
</dbReference>
<evidence type="ECO:0000313" key="5">
    <source>
        <dbReference type="Proteomes" id="UP001487740"/>
    </source>
</evidence>
<dbReference type="PROSITE" id="PS51419">
    <property type="entry name" value="RAB"/>
    <property type="match status" value="1"/>
</dbReference>
<comment type="similarity">
    <text evidence="1">Belongs to the small GTPase superfamily. RGK family.</text>
</comment>
<gene>
    <name evidence="4" type="ORF">O3P69_005370</name>
</gene>
<dbReference type="Pfam" id="PF00071">
    <property type="entry name" value="Ras"/>
    <property type="match status" value="1"/>
</dbReference>
<evidence type="ECO:0000256" key="3">
    <source>
        <dbReference type="SAM" id="MobiDB-lite"/>
    </source>
</evidence>
<dbReference type="PANTHER" id="PTHR45775:SF1">
    <property type="entry name" value="RAD, GEM_KIR FAMILY MEMBER 3, ISOFORM E"/>
    <property type="match status" value="1"/>
</dbReference>
<keyword evidence="2" id="KW-0597">Phosphoprotein</keyword>
<evidence type="ECO:0000256" key="1">
    <source>
        <dbReference type="ARBA" id="ARBA00008846"/>
    </source>
</evidence>
<dbReference type="InterPro" id="IPR027417">
    <property type="entry name" value="P-loop_NTPase"/>
</dbReference>
<organism evidence="4 5">
    <name type="scientific">Scylla paramamosain</name>
    <name type="common">Mud crab</name>
    <dbReference type="NCBI Taxonomy" id="85552"/>
    <lineage>
        <taxon>Eukaryota</taxon>
        <taxon>Metazoa</taxon>
        <taxon>Ecdysozoa</taxon>
        <taxon>Arthropoda</taxon>
        <taxon>Crustacea</taxon>
        <taxon>Multicrustacea</taxon>
        <taxon>Malacostraca</taxon>
        <taxon>Eumalacostraca</taxon>
        <taxon>Eucarida</taxon>
        <taxon>Decapoda</taxon>
        <taxon>Pleocyemata</taxon>
        <taxon>Brachyura</taxon>
        <taxon>Eubrachyura</taxon>
        <taxon>Portunoidea</taxon>
        <taxon>Portunidae</taxon>
        <taxon>Portuninae</taxon>
        <taxon>Scylla</taxon>
    </lineage>
</organism>
<proteinExistence type="inferred from homology"/>
<dbReference type="InterPro" id="IPR001806">
    <property type="entry name" value="Small_GTPase"/>
</dbReference>
<sequence>MLCSMGIINRGDSFRRRRSRSNSIQPPHDLPPNSGTPPTITPLNALDLISPPLTPDHILTSTTSQVATPESVEEVEPVSSFRMVILGAAGVGKTALIHQFKTSECINAYDCSTSNDETEQSISILLNNQESEIVFVNISTPQELQAELNRPSLPEGWLLMYSITDKASFQRCSEDLTRLHSQGALRGRAIILAANKCELVRSRAVSVDDGRDLACSYNAKFMEISVGINHKCDDLLVGILNQLRLRGEAEATEEEEAPKERSWTRNRSLMRASMKAKRVINRIMGKTEAKYKSCEDFQS</sequence>
<name>A0AAW0UA90_SCYPA</name>
<dbReference type="SMART" id="SM00173">
    <property type="entry name" value="RAS"/>
    <property type="match status" value="1"/>
</dbReference>
<dbReference type="SMART" id="SM00175">
    <property type="entry name" value="RAB"/>
    <property type="match status" value="1"/>
</dbReference>